<keyword evidence="1" id="KW-0175">Coiled coil</keyword>
<feature type="compositionally biased region" description="Basic and acidic residues" evidence="2">
    <location>
        <begin position="866"/>
        <end position="875"/>
    </location>
</feature>
<dbReference type="Proteomes" id="UP001497525">
    <property type="component" value="Unassembled WGS sequence"/>
</dbReference>
<evidence type="ECO:0000313" key="3">
    <source>
        <dbReference type="EMBL" id="CAL5139465.1"/>
    </source>
</evidence>
<feature type="region of interest" description="Disordered" evidence="2">
    <location>
        <begin position="327"/>
        <end position="348"/>
    </location>
</feature>
<feature type="compositionally biased region" description="Acidic residues" evidence="2">
    <location>
        <begin position="975"/>
        <end position="990"/>
    </location>
</feature>
<feature type="region of interest" description="Disordered" evidence="2">
    <location>
        <begin position="106"/>
        <end position="137"/>
    </location>
</feature>
<proteinExistence type="predicted"/>
<feature type="compositionally biased region" description="Low complexity" evidence="2">
    <location>
        <begin position="845"/>
        <end position="856"/>
    </location>
</feature>
<feature type="region of interest" description="Disordered" evidence="2">
    <location>
        <begin position="446"/>
        <end position="474"/>
    </location>
</feature>
<feature type="compositionally biased region" description="Polar residues" evidence="2">
    <location>
        <begin position="795"/>
        <end position="808"/>
    </location>
</feature>
<feature type="compositionally biased region" description="Basic and acidic residues" evidence="2">
    <location>
        <begin position="834"/>
        <end position="844"/>
    </location>
</feature>
<evidence type="ECO:0000313" key="4">
    <source>
        <dbReference type="Proteomes" id="UP001497525"/>
    </source>
</evidence>
<feature type="compositionally biased region" description="Basic residues" evidence="2">
    <location>
        <begin position="932"/>
        <end position="943"/>
    </location>
</feature>
<feature type="region of interest" description="Disordered" evidence="2">
    <location>
        <begin position="1034"/>
        <end position="1066"/>
    </location>
</feature>
<reference evidence="3" key="1">
    <citation type="submission" date="2024-06" db="EMBL/GenBank/DDBJ databases">
        <authorList>
            <person name="Liu X."/>
            <person name="Lenzi L."/>
            <person name="Haldenby T S."/>
            <person name="Uol C."/>
        </authorList>
    </citation>
    <scope>NUCLEOTIDE SEQUENCE</scope>
</reference>
<comment type="caution">
    <text evidence="3">The sequence shown here is derived from an EMBL/GenBank/DDBJ whole genome shotgun (WGS) entry which is preliminary data.</text>
</comment>
<feature type="compositionally biased region" description="Basic and acidic residues" evidence="2">
    <location>
        <begin position="115"/>
        <end position="126"/>
    </location>
</feature>
<gene>
    <name evidence="3" type="ORF">CDAUBV1_LOCUS14502</name>
</gene>
<dbReference type="AlphaFoldDB" id="A0AAV2TRQ9"/>
<feature type="region of interest" description="Disordered" evidence="2">
    <location>
        <begin position="170"/>
        <end position="211"/>
    </location>
</feature>
<feature type="compositionally biased region" description="Basic and acidic residues" evidence="2">
    <location>
        <begin position="1039"/>
        <end position="1051"/>
    </location>
</feature>
<feature type="compositionally biased region" description="Polar residues" evidence="2">
    <location>
        <begin position="915"/>
        <end position="927"/>
    </location>
</feature>
<dbReference type="EMBL" id="CAXLJL010000601">
    <property type="protein sequence ID" value="CAL5139465.1"/>
    <property type="molecule type" value="Genomic_DNA"/>
</dbReference>
<feature type="compositionally biased region" description="Basic and acidic residues" evidence="2">
    <location>
        <begin position="70"/>
        <end position="84"/>
    </location>
</feature>
<feature type="compositionally biased region" description="Basic and acidic residues" evidence="2">
    <location>
        <begin position="751"/>
        <end position="770"/>
    </location>
</feature>
<feature type="compositionally biased region" description="Polar residues" evidence="2">
    <location>
        <begin position="876"/>
        <end position="886"/>
    </location>
</feature>
<protein>
    <submittedName>
        <fullName evidence="3">Uncharacterized protein</fullName>
    </submittedName>
</protein>
<feature type="compositionally biased region" description="Low complexity" evidence="2">
    <location>
        <begin position="709"/>
        <end position="749"/>
    </location>
</feature>
<feature type="compositionally biased region" description="Basic and acidic residues" evidence="2">
    <location>
        <begin position="172"/>
        <end position="192"/>
    </location>
</feature>
<evidence type="ECO:0000256" key="2">
    <source>
        <dbReference type="SAM" id="MobiDB-lite"/>
    </source>
</evidence>
<feature type="compositionally biased region" description="Polar residues" evidence="2">
    <location>
        <begin position="895"/>
        <end position="904"/>
    </location>
</feature>
<name>A0AAV2TRQ9_CALDB</name>
<evidence type="ECO:0000256" key="1">
    <source>
        <dbReference type="SAM" id="Coils"/>
    </source>
</evidence>
<feature type="compositionally biased region" description="Basic and acidic residues" evidence="2">
    <location>
        <begin position="673"/>
        <end position="703"/>
    </location>
</feature>
<accession>A0AAV2TRQ9</accession>
<feature type="region of interest" description="Disordered" evidence="2">
    <location>
        <begin position="1"/>
        <end position="84"/>
    </location>
</feature>
<sequence length="1216" mass="138517">MSYDYRRICGKSTGADRSESKHFISKHFRKVGNDQRSVTAESEREYLENEDSVCQPSYDRPEHKRSKHYARSEDRSSTEGADATEREAVLRDIVRLLNTNTDLYRPLHSASTANRSEKPKMSEPRHTKNVAPKKISSDTLERLHRLLNEAYEQAENEEQLTKLLESLLPTSKNKDSTGDNPHKSGVHNEFDCRPFQGPKTPPTPNSRHRNSTIHQGLQKFTAVSSSNYHKEHVTVSSFSEYDISHAHKRHLLDTPAEPSLQHVPTSPHEPLKLREPSMRIESPTMAQNDHRNVLKTSGRIYCDEHPEDPRLRPREHSEKRIISNKRTPDSFKSSHRTFNLTSDSEESGLISDPHYASKRTCDHTVYQYSSRRYNPEFCCETERTYEQHENLIDRSEEIEHFYEKFPDSAVRRNFDRPRMLDAQHRVHRRLYDQELHCHHQAVRSCPHSSATSFDNRPRRRTSREPALAPHSAYDGSFEKHEKLLTCQRTCNYSAPHSPSRKIYSKNGSLTGLHGQTKRPAVQCPSNNGYTGKYRYFNRGSFHPRNLPPRSVRPNHYFGPPSPYAVACSYKFSNFMSDSPESPIPTRKNDSLIQTIMNSERNQVIQTCPNIESAELSHRDYQNESSTNEANNLADLQKWASNRRNHLRSVVGGLPGPQEENFSSLKNEILRTPSKSEDRMQLMEKISEPVEVERRTENGEEMQRKHSRSRTQSSSHSSSVSSTNSSSSETSDSGDTSSSCGSSCGSCSETPQSKEHSDVNDPEAVVRRSISDDFIPPPVSPTCTSDPSDPGLHAHQASQNTHPQGTPTAPTEEVKMRLRTSQLTPFTEPLIKSSTVEEVKNDKGPGSKSSSPVSSKSYIQPNPTKPLEIKKDDKSLQGETISATCFRSDSLVKPKSNITVRNSLGPTEFREKADEPSTTIHASTQQTSEVKKNGGRKGDRKQRKEKPVANDQKGVDLAQITPNKPLSKSDAHASGEEEGEISSDCTSEVEELQLTKHGNREERLTGENYGSPVPGPRPAKIRINEYAVPGSDFSRVVHKSSHDSPSERHSDPGFRFPLGTRPPKRRRLGDDVHIDIHHRKERTRILGNTRKFAQNRALYAQEREAAEREADRSHLSDSKTKWDSFRSLGESRKFRLRGRYSASNYASSFRGRTNRYGSDFGHYNHRFGLRTRSSFRNYPMSSFRTAERFRSSAISYRKNTDHRRIFDIRDEKLNRLR</sequence>
<feature type="region of interest" description="Disordered" evidence="2">
    <location>
        <begin position="670"/>
        <end position="1018"/>
    </location>
</feature>
<organism evidence="3 4">
    <name type="scientific">Calicophoron daubneyi</name>
    <name type="common">Rumen fluke</name>
    <name type="synonym">Paramphistomum daubneyi</name>
    <dbReference type="NCBI Taxonomy" id="300641"/>
    <lineage>
        <taxon>Eukaryota</taxon>
        <taxon>Metazoa</taxon>
        <taxon>Spiralia</taxon>
        <taxon>Lophotrochozoa</taxon>
        <taxon>Platyhelminthes</taxon>
        <taxon>Trematoda</taxon>
        <taxon>Digenea</taxon>
        <taxon>Plagiorchiida</taxon>
        <taxon>Pronocephalata</taxon>
        <taxon>Paramphistomoidea</taxon>
        <taxon>Paramphistomidae</taxon>
        <taxon>Calicophoron</taxon>
    </lineage>
</organism>
<feature type="coiled-coil region" evidence="1">
    <location>
        <begin position="137"/>
        <end position="167"/>
    </location>
</feature>